<evidence type="ECO:0000313" key="1">
    <source>
        <dbReference type="EMBL" id="RIX30269.1"/>
    </source>
</evidence>
<sequence length="251" mass="28227">MTADDPDSLALLRQEVESFADQMTATIEAVLPDVDGRFSVLVSSGRGNERIALRQHQRSGLVLSVNGVPLMRLVVTYRLSWNGTQRYTAVESSQFKVFLAGSSVPLMRFDYLRQPAASVPSAHVNVHAHRDEVVFAMMRAGDRDRGRDRSRTIAEGRVPSMRELHIPLGGHRFRPCLEDVLQMLLVEFGLDRVPGYQAALDEGRKRYRVQQLRVAATDDLEAVADLLREMGYDVRSPLNPPQPRNDRLSAY</sequence>
<evidence type="ECO:0000313" key="2">
    <source>
        <dbReference type="Proteomes" id="UP000265742"/>
    </source>
</evidence>
<accession>A0A3A1U7K8</accession>
<dbReference type="RefSeq" id="WP_119480632.1">
    <property type="nucleotide sequence ID" value="NZ_QXTG01000001.1"/>
</dbReference>
<dbReference type="OrthoDB" id="4086179at2"/>
<dbReference type="Proteomes" id="UP000265742">
    <property type="component" value="Unassembled WGS sequence"/>
</dbReference>
<name>A0A3A1U7K8_9MICO</name>
<dbReference type="AlphaFoldDB" id="A0A3A1U7K8"/>
<proteinExistence type="predicted"/>
<keyword evidence="2" id="KW-1185">Reference proteome</keyword>
<reference evidence="2" key="1">
    <citation type="submission" date="2018-09" db="EMBL/GenBank/DDBJ databases">
        <authorList>
            <person name="Kim I."/>
        </authorList>
    </citation>
    <scope>NUCLEOTIDE SEQUENCE [LARGE SCALE GENOMIC DNA]</scope>
    <source>
        <strain evidence="2">DD4a</strain>
    </source>
</reference>
<comment type="caution">
    <text evidence="1">The sequence shown here is derived from an EMBL/GenBank/DDBJ whole genome shotgun (WGS) entry which is preliminary data.</text>
</comment>
<organism evidence="1 2">
    <name type="scientific">Amnibacterium setariae</name>
    <dbReference type="NCBI Taxonomy" id="2306585"/>
    <lineage>
        <taxon>Bacteria</taxon>
        <taxon>Bacillati</taxon>
        <taxon>Actinomycetota</taxon>
        <taxon>Actinomycetes</taxon>
        <taxon>Micrococcales</taxon>
        <taxon>Microbacteriaceae</taxon>
        <taxon>Amnibacterium</taxon>
    </lineage>
</organism>
<dbReference type="EMBL" id="QXTG01000001">
    <property type="protein sequence ID" value="RIX30269.1"/>
    <property type="molecule type" value="Genomic_DNA"/>
</dbReference>
<gene>
    <name evidence="1" type="ORF">D1781_02170</name>
</gene>
<protein>
    <submittedName>
        <fullName evidence="1">Uncharacterized protein</fullName>
    </submittedName>
</protein>